<dbReference type="NCBIfam" id="TIGR01141">
    <property type="entry name" value="hisC"/>
    <property type="match status" value="1"/>
</dbReference>
<dbReference type="Pfam" id="PF00155">
    <property type="entry name" value="Aminotran_1_2"/>
    <property type="match status" value="1"/>
</dbReference>
<dbReference type="Gene3D" id="3.90.1150.10">
    <property type="entry name" value="Aspartate Aminotransferase, domain 1"/>
    <property type="match status" value="1"/>
</dbReference>
<evidence type="ECO:0000256" key="2">
    <source>
        <dbReference type="ARBA" id="ARBA00005011"/>
    </source>
</evidence>
<organism evidence="13 14">
    <name type="scientific">Usitatibacter rugosus</name>
    <dbReference type="NCBI Taxonomy" id="2732067"/>
    <lineage>
        <taxon>Bacteria</taxon>
        <taxon>Pseudomonadati</taxon>
        <taxon>Pseudomonadota</taxon>
        <taxon>Betaproteobacteria</taxon>
        <taxon>Nitrosomonadales</taxon>
        <taxon>Usitatibacteraceae</taxon>
        <taxon>Usitatibacter</taxon>
    </lineage>
</organism>
<evidence type="ECO:0000256" key="6">
    <source>
        <dbReference type="ARBA" id="ARBA00022605"/>
    </source>
</evidence>
<evidence type="ECO:0000256" key="5">
    <source>
        <dbReference type="ARBA" id="ARBA00022576"/>
    </source>
</evidence>
<dbReference type="HAMAP" id="MF_01023">
    <property type="entry name" value="HisC_aminotrans_2"/>
    <property type="match status" value="1"/>
</dbReference>
<keyword evidence="14" id="KW-1185">Reference proteome</keyword>
<dbReference type="EMBL" id="CP053069">
    <property type="protein sequence ID" value="QJR12592.1"/>
    <property type="molecule type" value="Genomic_DNA"/>
</dbReference>
<keyword evidence="7 11" id="KW-0808">Transferase</keyword>
<dbReference type="Gene3D" id="3.40.640.10">
    <property type="entry name" value="Type I PLP-dependent aspartate aminotransferase-like (Major domain)"/>
    <property type="match status" value="1"/>
</dbReference>
<dbReference type="EC" id="2.6.1.9" evidence="11"/>
<dbReference type="Proteomes" id="UP000501534">
    <property type="component" value="Chromosome"/>
</dbReference>
<protein>
    <recommendedName>
        <fullName evidence="11">Histidinol-phosphate aminotransferase</fullName>
        <ecNumber evidence="11">2.6.1.9</ecNumber>
    </recommendedName>
    <alternativeName>
        <fullName evidence="11">Imidazole acetol-phosphate transaminase</fullName>
    </alternativeName>
</protein>
<evidence type="ECO:0000256" key="8">
    <source>
        <dbReference type="ARBA" id="ARBA00022898"/>
    </source>
</evidence>
<keyword evidence="5 11" id="KW-0032">Aminotransferase</keyword>
<comment type="pathway">
    <text evidence="2 11">Amino-acid biosynthesis; L-histidine biosynthesis; L-histidine from 5-phospho-alpha-D-ribose 1-diphosphate: step 7/9.</text>
</comment>
<evidence type="ECO:0000313" key="13">
    <source>
        <dbReference type="EMBL" id="QJR12592.1"/>
    </source>
</evidence>
<dbReference type="GO" id="GO:0004400">
    <property type="term" value="F:histidinol-phosphate transaminase activity"/>
    <property type="evidence" value="ECO:0007669"/>
    <property type="project" value="UniProtKB-UniRule"/>
</dbReference>
<evidence type="ECO:0000256" key="10">
    <source>
        <dbReference type="ARBA" id="ARBA00047481"/>
    </source>
</evidence>
<proteinExistence type="inferred from homology"/>
<dbReference type="PANTHER" id="PTHR43643">
    <property type="entry name" value="HISTIDINOL-PHOSPHATE AMINOTRANSFERASE 2"/>
    <property type="match status" value="1"/>
</dbReference>
<keyword evidence="8 11" id="KW-0663">Pyridoxal phosphate</keyword>
<dbReference type="InterPro" id="IPR015422">
    <property type="entry name" value="PyrdxlP-dep_Trfase_small"/>
</dbReference>
<dbReference type="GO" id="GO:0000105">
    <property type="term" value="P:L-histidine biosynthetic process"/>
    <property type="evidence" value="ECO:0007669"/>
    <property type="project" value="UniProtKB-UniRule"/>
</dbReference>
<dbReference type="InterPro" id="IPR004839">
    <property type="entry name" value="Aminotransferase_I/II_large"/>
</dbReference>
<dbReference type="InterPro" id="IPR005861">
    <property type="entry name" value="HisP_aminotrans"/>
</dbReference>
<evidence type="ECO:0000256" key="7">
    <source>
        <dbReference type="ARBA" id="ARBA00022679"/>
    </source>
</evidence>
<dbReference type="InterPro" id="IPR015424">
    <property type="entry name" value="PyrdxlP-dep_Trfase"/>
</dbReference>
<gene>
    <name evidence="13" type="primary">hisC2</name>
    <name evidence="11" type="synonym">hisC</name>
    <name evidence="13" type="ORF">DSM104443_03683</name>
</gene>
<accession>A0A6M4GZX5</accession>
<dbReference type="GO" id="GO:0030170">
    <property type="term" value="F:pyridoxal phosphate binding"/>
    <property type="evidence" value="ECO:0007669"/>
    <property type="project" value="InterPro"/>
</dbReference>
<comment type="similarity">
    <text evidence="3 11">Belongs to the class-II pyridoxal-phosphate-dependent aminotransferase family. Histidinol-phosphate aminotransferase subfamily.</text>
</comment>
<reference evidence="13 14" key="1">
    <citation type="submission" date="2020-04" db="EMBL/GenBank/DDBJ databases">
        <title>Usitatibacter rugosus gen. nov., sp. nov. and Usitatibacter palustris sp. nov., novel members of Usitatibacteraceae fam. nov. within the order Nitrosomonadales isolated from soil.</title>
        <authorList>
            <person name="Huber K.J."/>
            <person name="Neumann-Schaal M."/>
            <person name="Geppert A."/>
            <person name="Luckner M."/>
            <person name="Wanner G."/>
            <person name="Overmann J."/>
        </authorList>
    </citation>
    <scope>NUCLEOTIDE SEQUENCE [LARGE SCALE GENOMIC DNA]</scope>
    <source>
        <strain evidence="13 14">0125_3</strain>
    </source>
</reference>
<keyword evidence="9 11" id="KW-0368">Histidine biosynthesis</keyword>
<comment type="subunit">
    <text evidence="4 11">Homodimer.</text>
</comment>
<evidence type="ECO:0000313" key="14">
    <source>
        <dbReference type="Proteomes" id="UP000501534"/>
    </source>
</evidence>
<dbReference type="PANTHER" id="PTHR43643:SF6">
    <property type="entry name" value="HISTIDINOL-PHOSPHATE AMINOTRANSFERASE"/>
    <property type="match status" value="1"/>
</dbReference>
<evidence type="ECO:0000256" key="3">
    <source>
        <dbReference type="ARBA" id="ARBA00007970"/>
    </source>
</evidence>
<dbReference type="AlphaFoldDB" id="A0A6M4GZX5"/>
<dbReference type="UniPathway" id="UPA00031">
    <property type="reaction ID" value="UER00012"/>
</dbReference>
<evidence type="ECO:0000259" key="12">
    <source>
        <dbReference type="Pfam" id="PF00155"/>
    </source>
</evidence>
<keyword evidence="6 11" id="KW-0028">Amino-acid biosynthesis</keyword>
<dbReference type="KEGG" id="uru:DSM104443_03683"/>
<evidence type="ECO:0000256" key="1">
    <source>
        <dbReference type="ARBA" id="ARBA00001933"/>
    </source>
</evidence>
<name>A0A6M4GZX5_9PROT</name>
<dbReference type="RefSeq" id="WP_171094927.1">
    <property type="nucleotide sequence ID" value="NZ_CP053069.1"/>
</dbReference>
<evidence type="ECO:0000256" key="11">
    <source>
        <dbReference type="HAMAP-Rule" id="MF_01023"/>
    </source>
</evidence>
<comment type="catalytic activity">
    <reaction evidence="10 11">
        <text>L-histidinol phosphate + 2-oxoglutarate = 3-(imidazol-4-yl)-2-oxopropyl phosphate + L-glutamate</text>
        <dbReference type="Rhea" id="RHEA:23744"/>
        <dbReference type="ChEBI" id="CHEBI:16810"/>
        <dbReference type="ChEBI" id="CHEBI:29985"/>
        <dbReference type="ChEBI" id="CHEBI:57766"/>
        <dbReference type="ChEBI" id="CHEBI:57980"/>
        <dbReference type="EC" id="2.6.1.9"/>
    </reaction>
</comment>
<dbReference type="InterPro" id="IPR015421">
    <property type="entry name" value="PyrdxlP-dep_Trfase_major"/>
</dbReference>
<dbReference type="InterPro" id="IPR050106">
    <property type="entry name" value="HistidinolP_aminotransfase"/>
</dbReference>
<sequence length="356" mass="38311">MKDPQSLVRGEIRALQGYHVPPAEGLVKLDAMENPYTLPPDLAAELGRVLAHVAINRYPHPGAPALKARLREVFSIPDSLELVLGNGSDEILQMIGMAVAKPGACVLSVEPAFAMFRISAIAVGLRYEGVSLREDFTLDEEALLGAIARHKPALTWIAYPNNPTGNLFPREAILRAVAASPGLVVVDEAYFPFAGGTTLLDEIGRHPNLVLMRTVSKLGLAGLRLGFAVAPRAWADELEKLRLPYNVNVLTAAAADLVLRHRDVLDAQTGRLVAERGRLEAALDAMRGVTRFPSAANFVLARLPDAPGAFEGLKARGILVRNLHGSHALLANCLRFTIGTPEENDRLAAALHQILA</sequence>
<feature type="modified residue" description="N6-(pyridoxal phosphate)lysine" evidence="11">
    <location>
        <position position="217"/>
    </location>
</feature>
<dbReference type="SUPFAM" id="SSF53383">
    <property type="entry name" value="PLP-dependent transferases"/>
    <property type="match status" value="1"/>
</dbReference>
<comment type="cofactor">
    <cofactor evidence="1 11">
        <name>pyridoxal 5'-phosphate</name>
        <dbReference type="ChEBI" id="CHEBI:597326"/>
    </cofactor>
</comment>
<evidence type="ECO:0000256" key="9">
    <source>
        <dbReference type="ARBA" id="ARBA00023102"/>
    </source>
</evidence>
<evidence type="ECO:0000256" key="4">
    <source>
        <dbReference type="ARBA" id="ARBA00011738"/>
    </source>
</evidence>
<feature type="domain" description="Aminotransferase class I/classII large" evidence="12">
    <location>
        <begin position="26"/>
        <end position="351"/>
    </location>
</feature>
<dbReference type="CDD" id="cd00609">
    <property type="entry name" value="AAT_like"/>
    <property type="match status" value="1"/>
</dbReference>